<evidence type="ECO:0000313" key="1">
    <source>
        <dbReference type="EMBL" id="CAE0597423.1"/>
    </source>
</evidence>
<organism evidence="1">
    <name type="scientific">Emiliania huxleyi</name>
    <name type="common">Coccolithophore</name>
    <name type="synonym">Pontosphaera huxleyi</name>
    <dbReference type="NCBI Taxonomy" id="2903"/>
    <lineage>
        <taxon>Eukaryota</taxon>
        <taxon>Haptista</taxon>
        <taxon>Haptophyta</taxon>
        <taxon>Prymnesiophyceae</taxon>
        <taxon>Isochrysidales</taxon>
        <taxon>Noelaerhabdaceae</taxon>
        <taxon>Emiliania</taxon>
    </lineage>
</organism>
<protein>
    <submittedName>
        <fullName evidence="1">Uncharacterized protein</fullName>
    </submittedName>
</protein>
<sequence>MSCPDAAVLAAERGEGCLTSPVLSKPARGVSARRPRRPRRARVACRSSGVPSRLCRAVCLTQSAAARGRHRRCAANAAAVCVTIAFPLCPRRVVELKLQLSCTPAMTNVATMAVLRWPSGAAQHLVQWQ</sequence>
<accession>A0A7S3X7N1</accession>
<name>A0A7S3X7N1_EMIHU</name>
<dbReference type="AlphaFoldDB" id="A0A7S3X7N1"/>
<dbReference type="EMBL" id="HBIR01059376">
    <property type="protein sequence ID" value="CAE0597423.1"/>
    <property type="molecule type" value="Transcribed_RNA"/>
</dbReference>
<gene>
    <name evidence="1" type="ORF">EHUX00137_LOCUS46161</name>
</gene>
<reference evidence="1" key="1">
    <citation type="submission" date="2021-01" db="EMBL/GenBank/DDBJ databases">
        <authorList>
            <person name="Corre E."/>
            <person name="Pelletier E."/>
            <person name="Niang G."/>
            <person name="Scheremetjew M."/>
            <person name="Finn R."/>
            <person name="Kale V."/>
            <person name="Holt S."/>
            <person name="Cochrane G."/>
            <person name="Meng A."/>
            <person name="Brown T."/>
            <person name="Cohen L."/>
        </authorList>
    </citation>
    <scope>NUCLEOTIDE SEQUENCE</scope>
    <source>
        <strain evidence="1">379</strain>
    </source>
</reference>
<proteinExistence type="predicted"/>